<protein>
    <submittedName>
        <fullName evidence="2">Putative acyltransferase</fullName>
    </submittedName>
</protein>
<dbReference type="Gene3D" id="2.160.10.10">
    <property type="entry name" value="Hexapeptide repeat proteins"/>
    <property type="match status" value="1"/>
</dbReference>
<dbReference type="OrthoDB" id="105377at2157"/>
<name>L0HBX1_METFS</name>
<dbReference type="SUPFAM" id="SSF51161">
    <property type="entry name" value="Trimeric LpxA-like enzymes"/>
    <property type="match status" value="1"/>
</dbReference>
<dbReference type="RefSeq" id="WP_015284494.1">
    <property type="nucleotide sequence ID" value="NC_019943.1"/>
</dbReference>
<evidence type="ECO:0000256" key="1">
    <source>
        <dbReference type="SAM" id="Phobius"/>
    </source>
</evidence>
<accession>L0HBX1</accession>
<dbReference type="AlphaFoldDB" id="L0HBX1"/>
<keyword evidence="2" id="KW-0808">Transferase</keyword>
<evidence type="ECO:0000313" key="3">
    <source>
        <dbReference type="Proteomes" id="UP000010824"/>
    </source>
</evidence>
<feature type="transmembrane region" description="Helical" evidence="1">
    <location>
        <begin position="127"/>
        <end position="143"/>
    </location>
</feature>
<keyword evidence="3" id="KW-1185">Reference proteome</keyword>
<keyword evidence="1" id="KW-0472">Membrane</keyword>
<dbReference type="KEGG" id="mfo:Metfor_0458"/>
<keyword evidence="1" id="KW-0812">Transmembrane</keyword>
<dbReference type="STRING" id="593750.Metfor_0458"/>
<dbReference type="Pfam" id="PF04519">
    <property type="entry name" value="Bactofilin"/>
    <property type="match status" value="1"/>
</dbReference>
<dbReference type="HOGENOM" id="CLU_040510_1_0_2"/>
<gene>
    <name evidence="2" type="ordered locus">Metfor_0458</name>
</gene>
<dbReference type="InParanoid" id="L0HBX1"/>
<dbReference type="EMBL" id="CP003167">
    <property type="protein sequence ID" value="AGB01530.1"/>
    <property type="molecule type" value="Genomic_DNA"/>
</dbReference>
<proteinExistence type="predicted"/>
<dbReference type="eggNOG" id="arCOG02471">
    <property type="taxonomic scope" value="Archaea"/>
</dbReference>
<evidence type="ECO:0000313" key="2">
    <source>
        <dbReference type="EMBL" id="AGB01530.1"/>
    </source>
</evidence>
<dbReference type="GO" id="GO:0016746">
    <property type="term" value="F:acyltransferase activity"/>
    <property type="evidence" value="ECO:0007669"/>
    <property type="project" value="UniProtKB-KW"/>
</dbReference>
<dbReference type="GeneID" id="14309131"/>
<keyword evidence="1" id="KW-1133">Transmembrane helix</keyword>
<reference evidence="2 3" key="2">
    <citation type="journal article" date="2014" name="Genome Announc.">
        <title>Complete Genome Sequence of Methanoregula formicica SMSPT, a Mesophilic Hydrogenotrophic Methanogen Isolated from a Methanogenic Upflow Anaerobic Sludge Blanket Reactor.</title>
        <authorList>
            <person name="Yamamoto K."/>
            <person name="Tamaki H."/>
            <person name="Cadillo-Quiroz H."/>
            <person name="Imachi H."/>
            <person name="Kyrpides N."/>
            <person name="Woyke T."/>
            <person name="Goodwin L."/>
            <person name="Zinder S.H."/>
            <person name="Kamagata Y."/>
            <person name="Liu W.T."/>
        </authorList>
    </citation>
    <scope>NUCLEOTIDE SEQUENCE [LARGE SCALE GENOMIC DNA]</scope>
    <source>
        <strain evidence="3">DSM 22288 / NBRC 105244 / SMSP</strain>
    </source>
</reference>
<dbReference type="InterPro" id="IPR011004">
    <property type="entry name" value="Trimer_LpxA-like_sf"/>
</dbReference>
<keyword evidence="2" id="KW-0012">Acyltransferase</keyword>
<dbReference type="Proteomes" id="UP000010824">
    <property type="component" value="Chromosome"/>
</dbReference>
<reference evidence="3" key="1">
    <citation type="submission" date="2011-12" db="EMBL/GenBank/DDBJ databases">
        <title>Complete sequence of Methanoregula formicicum SMSP.</title>
        <authorList>
            <person name="Lucas S."/>
            <person name="Han J."/>
            <person name="Lapidus A."/>
            <person name="Cheng J.-F."/>
            <person name="Goodwin L."/>
            <person name="Pitluck S."/>
            <person name="Peters L."/>
            <person name="Ovchinnikova G."/>
            <person name="Teshima H."/>
            <person name="Detter J.C."/>
            <person name="Han C."/>
            <person name="Tapia R."/>
            <person name="Land M."/>
            <person name="Hauser L."/>
            <person name="Kyrpides N."/>
            <person name="Ivanova N."/>
            <person name="Pagani I."/>
            <person name="Imachi H."/>
            <person name="Tamaki H."/>
            <person name="Sekiguchi Y."/>
            <person name="Kamagata Y."/>
            <person name="Cadillo-Quiroz H."/>
            <person name="Zinder S."/>
            <person name="Liu W.-T."/>
            <person name="Woyke T."/>
        </authorList>
    </citation>
    <scope>NUCLEOTIDE SEQUENCE [LARGE SCALE GENOMIC DNA]</scope>
    <source>
        <strain evidence="3">DSM 22288 / NBRC 105244 / SMSP</strain>
    </source>
</reference>
<sequence length="282" mass="31383">MKERSAQDWHRHCLLPDGTELQEHSLKTARDIVVGESCQIDYGLRGNDVFVGESSKIREYVWAARDTRIGNWCEIGNDVIAKRDAYIGEGVKIFGKLEVNGALDIGEKVEIVDGFSAKGDIAIRNPMPVYMFIIIYLMTLLHIENEKELDRILDDLFSDDEEETREVPLMIPARSKLNMKVFSVPSTMKIGKGCRLHGNIRAGSIDVQQDTVIFGSLRAKNRITVVSGVTVHGNVESGSTVFVKRGAHILGDVRAKSLVLHEDAKIDGTIEAPHGMRIERGD</sequence>
<organism evidence="2 3">
    <name type="scientific">Methanoregula formicica (strain DSM 22288 / NBRC 105244 / SMSP)</name>
    <dbReference type="NCBI Taxonomy" id="593750"/>
    <lineage>
        <taxon>Archaea</taxon>
        <taxon>Methanobacteriati</taxon>
        <taxon>Methanobacteriota</taxon>
        <taxon>Stenosarchaea group</taxon>
        <taxon>Methanomicrobia</taxon>
        <taxon>Methanomicrobiales</taxon>
        <taxon>Methanoregulaceae</taxon>
        <taxon>Methanoregula</taxon>
    </lineage>
</organism>
<dbReference type="InterPro" id="IPR007607">
    <property type="entry name" value="BacA/B"/>
</dbReference>